<reference evidence="1 2" key="1">
    <citation type="journal article" date="2020" name="IScience">
        <title>Genome Sequencing of the Endangered Kingdonia uniflora (Circaeasteraceae, Ranunculales) Reveals Potential Mechanisms of Evolutionary Specialization.</title>
        <authorList>
            <person name="Sun Y."/>
            <person name="Deng T."/>
            <person name="Zhang A."/>
            <person name="Moore M.J."/>
            <person name="Landis J.B."/>
            <person name="Lin N."/>
            <person name="Zhang H."/>
            <person name="Zhang X."/>
            <person name="Huang J."/>
            <person name="Zhang X."/>
            <person name="Sun H."/>
            <person name="Wang H."/>
        </authorList>
    </citation>
    <scope>NUCLEOTIDE SEQUENCE [LARGE SCALE GENOMIC DNA]</scope>
    <source>
        <strain evidence="1">TB1705</strain>
        <tissue evidence="1">Leaf</tissue>
    </source>
</reference>
<dbReference type="AlphaFoldDB" id="A0A7J7LHI6"/>
<evidence type="ECO:0000313" key="2">
    <source>
        <dbReference type="Proteomes" id="UP000541444"/>
    </source>
</evidence>
<protein>
    <submittedName>
        <fullName evidence="1">Uncharacterized protein</fullName>
    </submittedName>
</protein>
<gene>
    <name evidence="1" type="ORF">GIB67_037986</name>
</gene>
<organism evidence="1 2">
    <name type="scientific">Kingdonia uniflora</name>
    <dbReference type="NCBI Taxonomy" id="39325"/>
    <lineage>
        <taxon>Eukaryota</taxon>
        <taxon>Viridiplantae</taxon>
        <taxon>Streptophyta</taxon>
        <taxon>Embryophyta</taxon>
        <taxon>Tracheophyta</taxon>
        <taxon>Spermatophyta</taxon>
        <taxon>Magnoliopsida</taxon>
        <taxon>Ranunculales</taxon>
        <taxon>Circaeasteraceae</taxon>
        <taxon>Kingdonia</taxon>
    </lineage>
</organism>
<name>A0A7J7LHI6_9MAGN</name>
<keyword evidence="2" id="KW-1185">Reference proteome</keyword>
<evidence type="ECO:0000313" key="1">
    <source>
        <dbReference type="EMBL" id="KAF6142018.1"/>
    </source>
</evidence>
<comment type="caution">
    <text evidence="1">The sequence shown here is derived from an EMBL/GenBank/DDBJ whole genome shotgun (WGS) entry which is preliminary data.</text>
</comment>
<dbReference type="EMBL" id="JACGCM010002284">
    <property type="protein sequence ID" value="KAF6142018.1"/>
    <property type="molecule type" value="Genomic_DNA"/>
</dbReference>
<proteinExistence type="predicted"/>
<dbReference type="Proteomes" id="UP000541444">
    <property type="component" value="Unassembled WGS sequence"/>
</dbReference>
<accession>A0A7J7LHI6</accession>
<sequence>MSPASKAPSTWSQYFGNWSHVGSHPLGSLLFLSTSATAKTADTPEVSNNVTIYDIHRHPYY</sequence>